<dbReference type="Gene3D" id="3.30.540.10">
    <property type="entry name" value="Fructose-1,6-Bisphosphatase, subunit A, domain 1"/>
    <property type="match status" value="1"/>
</dbReference>
<dbReference type="GO" id="GO:0016787">
    <property type="term" value="F:hydrolase activity"/>
    <property type="evidence" value="ECO:0007669"/>
    <property type="project" value="UniProtKB-KW"/>
</dbReference>
<evidence type="ECO:0000256" key="3">
    <source>
        <dbReference type="ARBA" id="ARBA00009759"/>
    </source>
</evidence>
<organism evidence="8 9">
    <name type="scientific">Thalassobacterium sedimentorum</name>
    <dbReference type="NCBI Taxonomy" id="3041258"/>
    <lineage>
        <taxon>Bacteria</taxon>
        <taxon>Pseudomonadati</taxon>
        <taxon>Verrucomicrobiota</taxon>
        <taxon>Opitutia</taxon>
        <taxon>Puniceicoccales</taxon>
        <taxon>Coraliomargaritaceae</taxon>
        <taxon>Thalassobacterium</taxon>
    </lineage>
</organism>
<dbReference type="InterPro" id="IPR020550">
    <property type="entry name" value="Inositol_monophosphatase_CS"/>
</dbReference>
<evidence type="ECO:0000313" key="9">
    <source>
        <dbReference type="Proteomes" id="UP001243717"/>
    </source>
</evidence>
<evidence type="ECO:0000256" key="1">
    <source>
        <dbReference type="ARBA" id="ARBA00001033"/>
    </source>
</evidence>
<evidence type="ECO:0000256" key="4">
    <source>
        <dbReference type="ARBA" id="ARBA00022723"/>
    </source>
</evidence>
<dbReference type="CDD" id="cd01639">
    <property type="entry name" value="IMPase"/>
    <property type="match status" value="1"/>
</dbReference>
<sequence length="271" mass="29484">MSVKLSNEVSRELLRLAERAAKEAGTLLHDAYATDAGVQSMAGRDIKTEADQAAEQHILEKLRPSGYSILAEESGFSSAKLSREAQRSLRPSLIMNELEPMWIIDPLDGTFNFTRGFPACCVSIALWGVNKPLLGVIYDFASDMMYSGIVGQGAACNGKPIFVSNTKELHHAALATGFPSGRDFSHASLLSFVERVQQFKKIRMIGSAALSHAYVASGRVDAYFEEDIWLWDVAAGLALVEAAGGDFTISEIKDSWQLTVMASNSKIPFSL</sequence>
<dbReference type="SUPFAM" id="SSF56655">
    <property type="entry name" value="Carbohydrate phosphatase"/>
    <property type="match status" value="1"/>
</dbReference>
<dbReference type="PROSITE" id="PS00629">
    <property type="entry name" value="IMP_1"/>
    <property type="match status" value="1"/>
</dbReference>
<evidence type="ECO:0000256" key="5">
    <source>
        <dbReference type="ARBA" id="ARBA00022801"/>
    </source>
</evidence>
<dbReference type="RefSeq" id="WP_308983791.1">
    <property type="nucleotide sequence ID" value="NZ_JARXIC010000003.1"/>
</dbReference>
<keyword evidence="4 7" id="KW-0479">Metal-binding</keyword>
<accession>A0ABU1AEU1</accession>
<evidence type="ECO:0000256" key="2">
    <source>
        <dbReference type="ARBA" id="ARBA00001946"/>
    </source>
</evidence>
<dbReference type="InterPro" id="IPR000760">
    <property type="entry name" value="Inositol_monophosphatase-like"/>
</dbReference>
<comment type="similarity">
    <text evidence="3 7">Belongs to the inositol monophosphatase superfamily.</text>
</comment>
<proteinExistence type="inferred from homology"/>
<dbReference type="EMBL" id="JARXIC010000003">
    <property type="protein sequence ID" value="MDQ8193287.1"/>
    <property type="molecule type" value="Genomic_DNA"/>
</dbReference>
<evidence type="ECO:0000256" key="6">
    <source>
        <dbReference type="ARBA" id="ARBA00022842"/>
    </source>
</evidence>
<evidence type="ECO:0000313" key="8">
    <source>
        <dbReference type="EMBL" id="MDQ8193287.1"/>
    </source>
</evidence>
<dbReference type="Pfam" id="PF00459">
    <property type="entry name" value="Inositol_P"/>
    <property type="match status" value="1"/>
</dbReference>
<reference evidence="8 9" key="1">
    <citation type="submission" date="2023-04" db="EMBL/GenBank/DDBJ databases">
        <title>A novel bacteria isolated from coastal sediment.</title>
        <authorList>
            <person name="Liu X.-J."/>
            <person name="Du Z.-J."/>
        </authorList>
    </citation>
    <scope>NUCLEOTIDE SEQUENCE [LARGE SCALE GENOMIC DNA]</scope>
    <source>
        <strain evidence="8 9">SDUM461004</strain>
    </source>
</reference>
<dbReference type="PANTHER" id="PTHR20854:SF4">
    <property type="entry name" value="INOSITOL-1-MONOPHOSPHATASE-RELATED"/>
    <property type="match status" value="1"/>
</dbReference>
<protein>
    <recommendedName>
        <fullName evidence="7">Inositol-1-monophosphatase</fullName>
        <ecNumber evidence="7">3.1.3.25</ecNumber>
    </recommendedName>
</protein>
<comment type="cofactor">
    <cofactor evidence="2 7">
        <name>Mg(2+)</name>
        <dbReference type="ChEBI" id="CHEBI:18420"/>
    </cofactor>
</comment>
<dbReference type="Gene3D" id="3.40.190.80">
    <property type="match status" value="1"/>
</dbReference>
<dbReference type="PANTHER" id="PTHR20854">
    <property type="entry name" value="INOSITOL MONOPHOSPHATASE"/>
    <property type="match status" value="1"/>
</dbReference>
<keyword evidence="5 7" id="KW-0378">Hydrolase</keyword>
<dbReference type="PRINTS" id="PR00377">
    <property type="entry name" value="IMPHPHTASES"/>
</dbReference>
<dbReference type="InterPro" id="IPR020583">
    <property type="entry name" value="Inositol_monoP_metal-BS"/>
</dbReference>
<name>A0ABU1AEU1_9BACT</name>
<keyword evidence="6 7" id="KW-0460">Magnesium</keyword>
<comment type="catalytic activity">
    <reaction evidence="1 7">
        <text>a myo-inositol phosphate + H2O = myo-inositol + phosphate</text>
        <dbReference type="Rhea" id="RHEA:24056"/>
        <dbReference type="ChEBI" id="CHEBI:15377"/>
        <dbReference type="ChEBI" id="CHEBI:17268"/>
        <dbReference type="ChEBI" id="CHEBI:43474"/>
        <dbReference type="ChEBI" id="CHEBI:84139"/>
        <dbReference type="EC" id="3.1.3.25"/>
    </reaction>
</comment>
<evidence type="ECO:0000256" key="7">
    <source>
        <dbReference type="RuleBase" id="RU364068"/>
    </source>
</evidence>
<dbReference type="EC" id="3.1.3.25" evidence="7"/>
<keyword evidence="9" id="KW-1185">Reference proteome</keyword>
<dbReference type="Proteomes" id="UP001243717">
    <property type="component" value="Unassembled WGS sequence"/>
</dbReference>
<comment type="caution">
    <text evidence="8">The sequence shown here is derived from an EMBL/GenBank/DDBJ whole genome shotgun (WGS) entry which is preliminary data.</text>
</comment>
<dbReference type="InterPro" id="IPR033942">
    <property type="entry name" value="IMPase"/>
</dbReference>
<dbReference type="PROSITE" id="PS00630">
    <property type="entry name" value="IMP_2"/>
    <property type="match status" value="1"/>
</dbReference>
<gene>
    <name evidence="8" type="ORF">QEH59_02545</name>
</gene>